<dbReference type="SUPFAM" id="SSF57701">
    <property type="entry name" value="Zn2/Cys6 DNA-binding domain"/>
    <property type="match status" value="1"/>
</dbReference>
<dbReference type="GeneID" id="30154703"/>
<dbReference type="GO" id="GO:0000981">
    <property type="term" value="F:DNA-binding transcription factor activity, RNA polymerase II-specific"/>
    <property type="evidence" value="ECO:0007669"/>
    <property type="project" value="InterPro"/>
</dbReference>
<evidence type="ECO:0000313" key="7">
    <source>
        <dbReference type="Proteomes" id="UP000094065"/>
    </source>
</evidence>
<dbReference type="STRING" id="1295533.A0A1E3HV49"/>
<dbReference type="SMART" id="SM00906">
    <property type="entry name" value="Fungal_trans"/>
    <property type="match status" value="1"/>
</dbReference>
<keyword evidence="2" id="KW-0479">Metal-binding</keyword>
<dbReference type="PANTHER" id="PTHR31001">
    <property type="entry name" value="UNCHARACTERIZED TRANSCRIPTIONAL REGULATORY PROTEIN"/>
    <property type="match status" value="1"/>
</dbReference>
<dbReference type="AlphaFoldDB" id="A0A1E3HV49"/>
<comment type="subcellular location">
    <subcellularLocation>
        <location evidence="1">Nucleus</location>
    </subcellularLocation>
</comment>
<dbReference type="PANTHER" id="PTHR31001:SF89">
    <property type="entry name" value="ZN(2)-C6 FUNGAL-TYPE DOMAIN-CONTAINING PROTEIN"/>
    <property type="match status" value="1"/>
</dbReference>
<protein>
    <recommendedName>
        <fullName evidence="5">Zn(2)-C6 fungal-type domain-containing protein</fullName>
    </recommendedName>
</protein>
<dbReference type="InterPro" id="IPR001138">
    <property type="entry name" value="Zn2Cys6_DnaBD"/>
</dbReference>
<reference evidence="6 7" key="1">
    <citation type="submission" date="2016-06" db="EMBL/GenBank/DDBJ databases">
        <title>Evolution of pathogenesis and genome organization in the Tremellales.</title>
        <authorList>
            <person name="Cuomo C."/>
            <person name="Litvintseva A."/>
            <person name="Heitman J."/>
            <person name="Chen Y."/>
            <person name="Sun S."/>
            <person name="Springer D."/>
            <person name="Dromer F."/>
            <person name="Young S."/>
            <person name="Zeng Q."/>
            <person name="Chapman S."/>
            <person name="Gujja S."/>
            <person name="Saif S."/>
            <person name="Birren B."/>
        </authorList>
    </citation>
    <scope>NUCLEOTIDE SEQUENCE [LARGE SCALE GENOMIC DNA]</scope>
    <source>
        <strain evidence="6 7">CBS 6039</strain>
    </source>
</reference>
<feature type="domain" description="Zn(2)-C6 fungal-type" evidence="5">
    <location>
        <begin position="30"/>
        <end position="61"/>
    </location>
</feature>
<feature type="region of interest" description="Disordered" evidence="4">
    <location>
        <begin position="69"/>
        <end position="93"/>
    </location>
</feature>
<evidence type="ECO:0000259" key="5">
    <source>
        <dbReference type="PROSITE" id="PS50048"/>
    </source>
</evidence>
<gene>
    <name evidence="6" type="ORF">L202_03394</name>
</gene>
<evidence type="ECO:0000256" key="4">
    <source>
        <dbReference type="SAM" id="MobiDB-lite"/>
    </source>
</evidence>
<evidence type="ECO:0000313" key="6">
    <source>
        <dbReference type="EMBL" id="ODN79401.1"/>
    </source>
</evidence>
<evidence type="ECO:0000256" key="3">
    <source>
        <dbReference type="ARBA" id="ARBA00023242"/>
    </source>
</evidence>
<accession>A0A1E3HV49</accession>
<dbReference type="Pfam" id="PF04082">
    <property type="entry name" value="Fungal_trans"/>
    <property type="match status" value="1"/>
</dbReference>
<dbReference type="SMART" id="SM00066">
    <property type="entry name" value="GAL4"/>
    <property type="match status" value="1"/>
</dbReference>
<dbReference type="EMBL" id="AWGJ01000005">
    <property type="protein sequence ID" value="ODN79401.1"/>
    <property type="molecule type" value="Genomic_DNA"/>
</dbReference>
<comment type="caution">
    <text evidence="6">The sequence shown here is derived from an EMBL/GenBank/DDBJ whole genome shotgun (WGS) entry which is preliminary data.</text>
</comment>
<dbReference type="InterPro" id="IPR007219">
    <property type="entry name" value="XnlR_reg_dom"/>
</dbReference>
<dbReference type="InterPro" id="IPR036864">
    <property type="entry name" value="Zn2-C6_fun-type_DNA-bd_sf"/>
</dbReference>
<dbReference type="OrthoDB" id="4934715at2759"/>
<dbReference type="Pfam" id="PF00172">
    <property type="entry name" value="Zn_clus"/>
    <property type="match status" value="1"/>
</dbReference>
<evidence type="ECO:0000256" key="1">
    <source>
        <dbReference type="ARBA" id="ARBA00004123"/>
    </source>
</evidence>
<dbReference type="PROSITE" id="PS00463">
    <property type="entry name" value="ZN2_CY6_FUNGAL_1"/>
    <property type="match status" value="1"/>
</dbReference>
<evidence type="ECO:0000256" key="2">
    <source>
        <dbReference type="ARBA" id="ARBA00022723"/>
    </source>
</evidence>
<keyword evidence="7" id="KW-1185">Reference proteome</keyword>
<dbReference type="CDD" id="cd00067">
    <property type="entry name" value="GAL4"/>
    <property type="match status" value="1"/>
</dbReference>
<dbReference type="GO" id="GO:0005634">
    <property type="term" value="C:nucleus"/>
    <property type="evidence" value="ECO:0007669"/>
    <property type="project" value="UniProtKB-SubCell"/>
</dbReference>
<organism evidence="6 7">
    <name type="scientific">Cryptococcus amylolentus CBS 6039</name>
    <dbReference type="NCBI Taxonomy" id="1295533"/>
    <lineage>
        <taxon>Eukaryota</taxon>
        <taxon>Fungi</taxon>
        <taxon>Dikarya</taxon>
        <taxon>Basidiomycota</taxon>
        <taxon>Agaricomycotina</taxon>
        <taxon>Tremellomycetes</taxon>
        <taxon>Tremellales</taxon>
        <taxon>Cryptococcaceae</taxon>
        <taxon>Cryptococcus</taxon>
    </lineage>
</organism>
<dbReference type="Gene3D" id="4.10.240.10">
    <property type="entry name" value="Zn(2)-C6 fungal-type DNA-binding domain"/>
    <property type="match status" value="1"/>
</dbReference>
<dbReference type="PROSITE" id="PS50048">
    <property type="entry name" value="ZN2_CY6_FUNGAL_2"/>
    <property type="match status" value="1"/>
</dbReference>
<feature type="region of interest" description="Disordered" evidence="4">
    <location>
        <begin position="1"/>
        <end position="24"/>
    </location>
</feature>
<keyword evidence="3" id="KW-0539">Nucleus</keyword>
<dbReference type="RefSeq" id="XP_018994248.1">
    <property type="nucleotide sequence ID" value="XM_019137222.1"/>
</dbReference>
<dbReference type="GO" id="GO:0008270">
    <property type="term" value="F:zinc ion binding"/>
    <property type="evidence" value="ECO:0007669"/>
    <property type="project" value="InterPro"/>
</dbReference>
<dbReference type="Proteomes" id="UP000094065">
    <property type="component" value="Unassembled WGS sequence"/>
</dbReference>
<dbReference type="InterPro" id="IPR050613">
    <property type="entry name" value="Sec_Metabolite_Reg"/>
</dbReference>
<dbReference type="GO" id="GO:0003677">
    <property type="term" value="F:DNA binding"/>
    <property type="evidence" value="ECO:0007669"/>
    <property type="project" value="InterPro"/>
</dbReference>
<proteinExistence type="predicted"/>
<dbReference type="CDD" id="cd12148">
    <property type="entry name" value="fungal_TF_MHR"/>
    <property type="match status" value="1"/>
</dbReference>
<sequence>MTEQHGDGVPPSSAPRQPETGRKRTRQVLVCMRCKSLKLKCDLEKPCASCRRANLKDGCVYKPWPSEDDIRPAKRKSRAKRESLSAQSPELRAELHSPLEDRMEQLENTVADLVHQLHSLQSSRPALAPPAPCETQWRHLLDMLPPRDICEDLLDRFELFDIMFRSTHMPSFRRRATCILRQLPALDQTESPFVCCIAGALSIGVRCLPSRSAVDIASPTVFPSHLDDLYRRLVSFTENKSDTQHITLDYVHALSLEGLRLMYDKDITVAQSWILSGKVANAALFLKLDRDPSELGPAMETFEAEMRRRLWWQVVISDTFVTKSLDIPKSIISLIAASTRMPAAIPDISLESPNPSLESGIPEWSYINSKIAFTSVLARLGEIKQSQGTVLPREGLRQCISIIDTYEQNLEPHLHANRGAVRLEPPWVYAQACVVSMGICNTVIQLCQQAMATRLPDDRAFALSLAVERSQILVTNARAYVDHRLFRWPDSTPLNLWTFGSKVFNAGIMLACSLLSSPRDQGFNLDPDQRLELVDMAIGALAFSIQENQGETLNERALKTLRTWRSKVANGGQELGSGEGLLNPYTGQGVSILDGQTDAVAVEDVWGSFSWDLQYLESFDWSTWSASMMTDACSTTVD</sequence>
<name>A0A1E3HV49_9TREE</name>
<dbReference type="GO" id="GO:0006351">
    <property type="term" value="P:DNA-templated transcription"/>
    <property type="evidence" value="ECO:0007669"/>
    <property type="project" value="InterPro"/>
</dbReference>